<comment type="similarity">
    <text evidence="3">Belongs to the exportin family.</text>
</comment>
<dbReference type="Proteomes" id="UP000188320">
    <property type="component" value="Unassembled WGS sequence"/>
</dbReference>
<evidence type="ECO:0000313" key="11">
    <source>
        <dbReference type="Proteomes" id="UP000188320"/>
    </source>
</evidence>
<dbReference type="PANTHER" id="PTHR12596">
    <property type="entry name" value="EXPORTIN 4,7-RELATED"/>
    <property type="match status" value="1"/>
</dbReference>
<dbReference type="GO" id="GO:0005643">
    <property type="term" value="C:nuclear pore"/>
    <property type="evidence" value="ECO:0007669"/>
    <property type="project" value="TreeGrafter"/>
</dbReference>
<comment type="subcellular location">
    <subcellularLocation>
        <location evidence="2">Cytoplasm</location>
    </subcellularLocation>
    <subcellularLocation>
        <location evidence="1">Nucleus</location>
    </subcellularLocation>
</comment>
<dbReference type="Pfam" id="PF25795">
    <property type="entry name" value="TPR_XPO7"/>
    <property type="match status" value="1"/>
</dbReference>
<keyword evidence="4" id="KW-0813">Transport</keyword>
<keyword evidence="7" id="KW-0539">Nucleus</keyword>
<evidence type="ECO:0000256" key="2">
    <source>
        <dbReference type="ARBA" id="ARBA00004496"/>
    </source>
</evidence>
<evidence type="ECO:0000256" key="1">
    <source>
        <dbReference type="ARBA" id="ARBA00004123"/>
    </source>
</evidence>
<evidence type="ECO:0000256" key="4">
    <source>
        <dbReference type="ARBA" id="ARBA00022448"/>
    </source>
</evidence>
<dbReference type="InterPro" id="IPR057947">
    <property type="entry name" value="TPR_XPO7/RBP17"/>
</dbReference>
<evidence type="ECO:0000259" key="9">
    <source>
        <dbReference type="Pfam" id="PF25795"/>
    </source>
</evidence>
<dbReference type="PANTHER" id="PTHR12596:SF2">
    <property type="entry name" value="EXPORTIN-7 ISOFORM X1"/>
    <property type="match status" value="1"/>
</dbReference>
<dbReference type="GO" id="GO:0005049">
    <property type="term" value="F:nuclear export signal receptor activity"/>
    <property type="evidence" value="ECO:0007669"/>
    <property type="project" value="InterPro"/>
</dbReference>
<accession>A0A1R1PWJ3</accession>
<dbReference type="InterPro" id="IPR044189">
    <property type="entry name" value="XPO4/7-like"/>
</dbReference>
<dbReference type="GO" id="GO:0005737">
    <property type="term" value="C:cytoplasm"/>
    <property type="evidence" value="ECO:0007669"/>
    <property type="project" value="UniProtKB-SubCell"/>
</dbReference>
<evidence type="ECO:0000256" key="6">
    <source>
        <dbReference type="ARBA" id="ARBA00022927"/>
    </source>
</evidence>
<comment type="caution">
    <text evidence="10">The sequence shown here is derived from an EMBL/GenBank/DDBJ whole genome shotgun (WGS) entry which is preliminary data.</text>
</comment>
<dbReference type="GO" id="GO:0006611">
    <property type="term" value="P:protein export from nucleus"/>
    <property type="evidence" value="ECO:0007669"/>
    <property type="project" value="TreeGrafter"/>
</dbReference>
<feature type="domain" description="Exportin-7/Ran-binding protein 17 TPR repeats" evidence="9">
    <location>
        <begin position="2"/>
        <end position="193"/>
    </location>
</feature>
<sequence>MVSYIARVAYESCGNTLLQAINNVATQYQSVLNTASGGDGTRTRTRTGNDNGGGNVNGIDSGSGNRIVSQELEMRITVEEVQLAWLIYSAGAFLSARQPYRSPVEDEDIDAQLIATVIKLDNLYMIRLATVPMQLPEQMDLALIMFYQSYRSAYLGDSPQKLARLFGNLSLQLGEVTIERCLDIMIQLVGVAIRNVSWLCDCSADSQVGKHEVAVGQPFRPFTSLSQLYKKLQAEIEILCLAMSDAVGI</sequence>
<protein>
    <submittedName>
        <fullName evidence="10">Exportin-7</fullName>
    </submittedName>
</protein>
<proteinExistence type="inferred from homology"/>
<reference evidence="11" key="1">
    <citation type="submission" date="2017-01" db="EMBL/GenBank/DDBJ databases">
        <authorList>
            <person name="Wang Y."/>
            <person name="White M."/>
            <person name="Kvist S."/>
            <person name="Moncalvo J.-M."/>
        </authorList>
    </citation>
    <scope>NUCLEOTIDE SEQUENCE [LARGE SCALE GENOMIC DNA]</scope>
    <source>
        <strain evidence="11">COL-18-3</strain>
    </source>
</reference>
<evidence type="ECO:0000256" key="3">
    <source>
        <dbReference type="ARBA" id="ARBA00009466"/>
    </source>
</evidence>
<keyword evidence="5" id="KW-0963">Cytoplasm</keyword>
<dbReference type="EMBL" id="LSSK01000092">
    <property type="protein sequence ID" value="OMH85366.1"/>
    <property type="molecule type" value="Genomic_DNA"/>
</dbReference>
<evidence type="ECO:0000256" key="7">
    <source>
        <dbReference type="ARBA" id="ARBA00023242"/>
    </source>
</evidence>
<feature type="region of interest" description="Disordered" evidence="8">
    <location>
        <begin position="33"/>
        <end position="62"/>
    </location>
</feature>
<dbReference type="AlphaFoldDB" id="A0A1R1PWJ3"/>
<organism evidence="10 11">
    <name type="scientific">Zancudomyces culisetae</name>
    <name type="common">Gut fungus</name>
    <name type="synonym">Smittium culisetae</name>
    <dbReference type="NCBI Taxonomy" id="1213189"/>
    <lineage>
        <taxon>Eukaryota</taxon>
        <taxon>Fungi</taxon>
        <taxon>Fungi incertae sedis</taxon>
        <taxon>Zoopagomycota</taxon>
        <taxon>Kickxellomycotina</taxon>
        <taxon>Harpellomycetes</taxon>
        <taxon>Harpellales</taxon>
        <taxon>Legeriomycetaceae</taxon>
        <taxon>Zancudomyces</taxon>
    </lineage>
</organism>
<name>A0A1R1PWJ3_ZANCU</name>
<evidence type="ECO:0000256" key="5">
    <source>
        <dbReference type="ARBA" id="ARBA00022490"/>
    </source>
</evidence>
<evidence type="ECO:0000256" key="8">
    <source>
        <dbReference type="SAM" id="MobiDB-lite"/>
    </source>
</evidence>
<gene>
    <name evidence="10" type="ORF">AX774_g1089</name>
</gene>
<evidence type="ECO:0000313" key="10">
    <source>
        <dbReference type="EMBL" id="OMH85366.1"/>
    </source>
</evidence>
<dbReference type="OrthoDB" id="244158at2759"/>
<keyword evidence="6" id="KW-0653">Protein transport</keyword>
<keyword evidence="11" id="KW-1185">Reference proteome</keyword>